<sequence length="173" mass="19808">MKLFWIILLFISCNAIASDRISYCNGIFTFIPPKTLDINFIKKQSKLDNCKSELTVKLQNGKKAVKLSFPSESNQLDATPPTKEVLDEIKGKSAEIIYQSYFVKHQNGDVKVDTFIKKNKDGSVESIEKDFYFSKKDTYSIYAAYKANPDDMDDAAMLNSLERFFLSLQVNWN</sequence>
<feature type="chain" id="PRO_5046749293" evidence="1">
    <location>
        <begin position="18"/>
        <end position="173"/>
    </location>
</feature>
<keyword evidence="3" id="KW-1185">Reference proteome</keyword>
<evidence type="ECO:0000256" key="1">
    <source>
        <dbReference type="SAM" id="SignalP"/>
    </source>
</evidence>
<evidence type="ECO:0000313" key="2">
    <source>
        <dbReference type="EMBL" id="MEN7430966.1"/>
    </source>
</evidence>
<dbReference type="Proteomes" id="UP001405405">
    <property type="component" value="Unassembled WGS sequence"/>
</dbReference>
<protein>
    <submittedName>
        <fullName evidence="2">Uncharacterized protein</fullName>
    </submittedName>
</protein>
<organism evidence="2 3">
    <name type="scientific">Chromobacterium indicum</name>
    <dbReference type="NCBI Taxonomy" id="3110228"/>
    <lineage>
        <taxon>Bacteria</taxon>
        <taxon>Pseudomonadati</taxon>
        <taxon>Pseudomonadota</taxon>
        <taxon>Betaproteobacteria</taxon>
        <taxon>Neisseriales</taxon>
        <taxon>Chromobacteriaceae</taxon>
        <taxon>Chromobacterium</taxon>
    </lineage>
</organism>
<accession>A0ABV0CIS9</accession>
<gene>
    <name evidence="2" type="ORF">VA599_09405</name>
</gene>
<proteinExistence type="predicted"/>
<feature type="signal peptide" evidence="1">
    <location>
        <begin position="1"/>
        <end position="17"/>
    </location>
</feature>
<dbReference type="EMBL" id="JAYFSJ010000005">
    <property type="protein sequence ID" value="MEN7430966.1"/>
    <property type="molecule type" value="Genomic_DNA"/>
</dbReference>
<comment type="caution">
    <text evidence="2">The sequence shown here is derived from an EMBL/GenBank/DDBJ whole genome shotgun (WGS) entry which is preliminary data.</text>
</comment>
<name>A0ABV0CIS9_9NEIS</name>
<evidence type="ECO:0000313" key="3">
    <source>
        <dbReference type="Proteomes" id="UP001405405"/>
    </source>
</evidence>
<reference evidence="2 3" key="1">
    <citation type="submission" date="2023-12" db="EMBL/GenBank/DDBJ databases">
        <title>Chromobacterium sp. strain TRC.1.1.SA producing antimicrobial pigment.</title>
        <authorList>
            <person name="Verma N."/>
            <person name="Choksket S."/>
            <person name="Pinnaka A.K."/>
            <person name="Korpole S."/>
        </authorList>
    </citation>
    <scope>NUCLEOTIDE SEQUENCE [LARGE SCALE GENOMIC DNA]</scope>
    <source>
        <strain evidence="2 3">TRC1.1.SA</strain>
    </source>
</reference>
<keyword evidence="1" id="KW-0732">Signal</keyword>
<dbReference type="RefSeq" id="WP_152526805.1">
    <property type="nucleotide sequence ID" value="NZ_JAYFSJ010000005.1"/>
</dbReference>